<sequence>MSEASEETRRRKRWWHDRLIRPRARYTGPQDLEFVDIDER</sequence>
<name>A0ABD5Y128_9EURY</name>
<keyword evidence="2" id="KW-1185">Reference proteome</keyword>
<protein>
    <submittedName>
        <fullName evidence="1">Uncharacterized protein</fullName>
    </submittedName>
</protein>
<dbReference type="EMBL" id="JBHTAS010000001">
    <property type="protein sequence ID" value="MFC7140947.1"/>
    <property type="molecule type" value="Genomic_DNA"/>
</dbReference>
<evidence type="ECO:0000313" key="1">
    <source>
        <dbReference type="EMBL" id="MFC7140947.1"/>
    </source>
</evidence>
<dbReference type="Proteomes" id="UP001596432">
    <property type="component" value="Unassembled WGS sequence"/>
</dbReference>
<gene>
    <name evidence="1" type="ORF">ACFQMA_14070</name>
</gene>
<evidence type="ECO:0000313" key="2">
    <source>
        <dbReference type="Proteomes" id="UP001596432"/>
    </source>
</evidence>
<dbReference type="AlphaFoldDB" id="A0ABD5Y128"/>
<accession>A0ABD5Y128</accession>
<reference evidence="1 2" key="1">
    <citation type="journal article" date="2019" name="Int. J. Syst. Evol. Microbiol.">
        <title>The Global Catalogue of Microorganisms (GCM) 10K type strain sequencing project: providing services to taxonomists for standard genome sequencing and annotation.</title>
        <authorList>
            <consortium name="The Broad Institute Genomics Platform"/>
            <consortium name="The Broad Institute Genome Sequencing Center for Infectious Disease"/>
            <person name="Wu L."/>
            <person name="Ma J."/>
        </authorList>
    </citation>
    <scope>NUCLEOTIDE SEQUENCE [LARGE SCALE GENOMIC DNA]</scope>
    <source>
        <strain evidence="1 2">XZYJT29</strain>
    </source>
</reference>
<dbReference type="GeneID" id="78821253"/>
<proteinExistence type="predicted"/>
<organism evidence="1 2">
    <name type="scientific">Halosimplex aquaticum</name>
    <dbReference type="NCBI Taxonomy" id="3026162"/>
    <lineage>
        <taxon>Archaea</taxon>
        <taxon>Methanobacteriati</taxon>
        <taxon>Methanobacteriota</taxon>
        <taxon>Stenosarchaea group</taxon>
        <taxon>Halobacteria</taxon>
        <taxon>Halobacteriales</taxon>
        <taxon>Haloarculaceae</taxon>
        <taxon>Halosimplex</taxon>
    </lineage>
</organism>
<comment type="caution">
    <text evidence="1">The sequence shown here is derived from an EMBL/GenBank/DDBJ whole genome shotgun (WGS) entry which is preliminary data.</text>
</comment>
<dbReference type="RefSeq" id="WP_274322038.1">
    <property type="nucleotide sequence ID" value="NZ_CP118158.1"/>
</dbReference>